<comment type="caution">
    <text evidence="2">The sequence shown here is derived from an EMBL/GenBank/DDBJ whole genome shotgun (WGS) entry which is preliminary data.</text>
</comment>
<evidence type="ECO:0000313" key="3">
    <source>
        <dbReference type="Proteomes" id="UP000193675"/>
    </source>
</evidence>
<dbReference type="Proteomes" id="UP000193675">
    <property type="component" value="Unassembled WGS sequence"/>
</dbReference>
<keyword evidence="1" id="KW-0472">Membrane</keyword>
<protein>
    <submittedName>
        <fullName evidence="2">Uncharacterized protein</fullName>
    </submittedName>
</protein>
<reference evidence="2 3" key="1">
    <citation type="submission" date="2017-04" db="EMBL/GenBank/DDBJ databases">
        <title>Presence of VIM-2 positive Pseudomonas species in chickens and their surrounding environment.</title>
        <authorList>
            <person name="Zhang R."/>
        </authorList>
    </citation>
    <scope>NUCLEOTIDE SEQUENCE [LARGE SCALE GENOMIC DNA]</scope>
    <source>
        <strain evidence="2 3">DZ-C18</strain>
    </source>
</reference>
<feature type="transmembrane region" description="Helical" evidence="1">
    <location>
        <begin position="7"/>
        <end position="25"/>
    </location>
</feature>
<accession>A0A1X0ZUW1</accession>
<organism evidence="2 3">
    <name type="scientific">Pseudomonas putida</name>
    <name type="common">Arthrobacter siderocapsulatus</name>
    <dbReference type="NCBI Taxonomy" id="303"/>
    <lineage>
        <taxon>Bacteria</taxon>
        <taxon>Pseudomonadati</taxon>
        <taxon>Pseudomonadota</taxon>
        <taxon>Gammaproteobacteria</taxon>
        <taxon>Pseudomonadales</taxon>
        <taxon>Pseudomonadaceae</taxon>
        <taxon>Pseudomonas</taxon>
    </lineage>
</organism>
<dbReference type="AlphaFoldDB" id="A0A1X0ZUW1"/>
<keyword evidence="1" id="KW-0812">Transmembrane</keyword>
<keyword evidence="1" id="KW-1133">Transmembrane helix</keyword>
<feature type="transmembrane region" description="Helical" evidence="1">
    <location>
        <begin position="62"/>
        <end position="81"/>
    </location>
</feature>
<evidence type="ECO:0000256" key="1">
    <source>
        <dbReference type="SAM" id="Phobius"/>
    </source>
</evidence>
<gene>
    <name evidence="2" type="ORF">B7H17_14425</name>
</gene>
<feature type="transmembrane region" description="Helical" evidence="1">
    <location>
        <begin position="93"/>
        <end position="114"/>
    </location>
</feature>
<proteinExistence type="predicted"/>
<sequence>MCGDLGLIELFLFLAMILIPCSLFCMSGRYLGYVEALLSNSTFIIANRVALDSGVRSRMTRLYSIELLLAFPRFFIWRGLLDSNDFEHFPAPARLWLAFNFYFSVFVIGAMMICDPKGG</sequence>
<dbReference type="EMBL" id="NBWC01000018">
    <property type="protein sequence ID" value="ORL63509.1"/>
    <property type="molecule type" value="Genomic_DNA"/>
</dbReference>
<evidence type="ECO:0000313" key="2">
    <source>
        <dbReference type="EMBL" id="ORL63509.1"/>
    </source>
</evidence>
<name>A0A1X0ZUW1_PSEPU</name>